<evidence type="ECO:0000313" key="1">
    <source>
        <dbReference type="EnsemblPlants" id="AVESA.00010b.r2.2CG0304870.1.CDS"/>
    </source>
</evidence>
<accession>A0ACD5UQG4</accession>
<keyword evidence="2" id="KW-1185">Reference proteome</keyword>
<organism evidence="1 2">
    <name type="scientific">Avena sativa</name>
    <name type="common">Oat</name>
    <dbReference type="NCBI Taxonomy" id="4498"/>
    <lineage>
        <taxon>Eukaryota</taxon>
        <taxon>Viridiplantae</taxon>
        <taxon>Streptophyta</taxon>
        <taxon>Embryophyta</taxon>
        <taxon>Tracheophyta</taxon>
        <taxon>Spermatophyta</taxon>
        <taxon>Magnoliopsida</taxon>
        <taxon>Liliopsida</taxon>
        <taxon>Poales</taxon>
        <taxon>Poaceae</taxon>
        <taxon>BOP clade</taxon>
        <taxon>Pooideae</taxon>
        <taxon>Poodae</taxon>
        <taxon>Poeae</taxon>
        <taxon>Poeae Chloroplast Group 1 (Aveneae type)</taxon>
        <taxon>Aveninae</taxon>
        <taxon>Avena</taxon>
    </lineage>
</organism>
<reference evidence="1" key="1">
    <citation type="submission" date="2021-05" db="EMBL/GenBank/DDBJ databases">
        <authorList>
            <person name="Scholz U."/>
            <person name="Mascher M."/>
            <person name="Fiebig A."/>
        </authorList>
    </citation>
    <scope>NUCLEOTIDE SEQUENCE [LARGE SCALE GENOMIC DNA]</scope>
</reference>
<sequence>MAAAAAAAPVPTATVRVSNIPPSAVATELLAFFDSAVAADGAAYACEIAAARRGWLSRGYGTVQFDSTAAATTATKLASSGRLPHFLGSLLSVSPATADLLPRAPELSLRAASARLLVGDRVSEREFETADAWDGVRVEVIPGKRHVDLYLNHSNPGEAARAPQASRRYKLGVHFEDIRHCFGCSLDGMRAILLQLTYAPRIHTTISGPTVYSRFSEDRFHACKEDAKFTWVRALDFTPNQSFGKCSTLVLKLDDDASVSYILDSIHFSGELGELVVSSMAIGPSTKVVPLVDCPSGCSVSYEALFRLNSLVHMGKIVTKHVNADLFKALEEIPNHISRRIFEKMSKLESTCYEPLQFIQQEACSRNISHNDLLSSKTESEGKLMRCYRIHITPTKIYCLGPELEVSNYVVKHHSAYASDFVRVTFVDEDWSKLFPDAISARNGQGFFAQPFKTGLYYRILSILKEGFSVGPKKYEFLAFSASQLRGSSVWMFASNDSLHAEDIRRWMGDFKEIRSVSKCAARMGQLFSSSRQTVEIMPKDVEEIPDIEVTTDGTKYTFSDGIGMMSKRFAKGIAHLIGLDHANPPSAFQIRFGGYKGVVAVDPDSFPCLSLRPSMKKFESKSIMFNVTSWSKPQPCYMNREIISLLSTLGIRDEIFELMQQDDMRELDEMLTNREAALSVLGKIGSAETKTASKLLLQGYEPSSEPYLMMILKAHQDNRLTDIRTRCKIHVPNGRVLIGCLDETGKLEYGQVYIRITKSSKEQKENDQPYFCKDIENNGKAIVVGKVAVSKNPCLHPGDIRVLEAVYDQGLYDKNLVDCVIFPQRGERPHPNECSGGDLDGDLYFITWDDKLIPEKVDAPMDYTAARPRIMDHIVTLEEIQKYFVDYMINDSLGAISTAHLIHVDRDPLKARSPECLQLATLHSMAVDFAKTGAPAEMPRSLRPREYPDFMERWEKPTYISNGVLGKLYRAAASRMESSHVLSSLAQSNPAFDSDLEVPGFEGFLERAEEYYDLYAEKLTTLMTFYGAEHEEEILTGNIRNKLLYLKRDNKRYFEMKDRIIDSVASLHKEVQGWFKSCRKEEAPRMASAWYCVTYHPDHRRPEKKQFWSFPWIICDELLKIKESNAKQRTQRAEDPAPVPAPMDCDA</sequence>
<reference evidence="1" key="2">
    <citation type="submission" date="2025-09" db="UniProtKB">
        <authorList>
            <consortium name="EnsemblPlants"/>
        </authorList>
    </citation>
    <scope>IDENTIFICATION</scope>
</reference>
<name>A0ACD5UQG4_AVESA</name>
<protein>
    <submittedName>
        <fullName evidence="1">Uncharacterized protein</fullName>
    </submittedName>
</protein>
<proteinExistence type="predicted"/>
<evidence type="ECO:0000313" key="2">
    <source>
        <dbReference type="Proteomes" id="UP001732700"/>
    </source>
</evidence>
<dbReference type="EnsemblPlants" id="AVESA.00010b.r2.2CG0304870.1">
    <property type="protein sequence ID" value="AVESA.00010b.r2.2CG0304870.1.CDS"/>
    <property type="gene ID" value="AVESA.00010b.r2.2CG0304870"/>
</dbReference>
<dbReference type="Proteomes" id="UP001732700">
    <property type="component" value="Chromosome 2C"/>
</dbReference>